<proteinExistence type="predicted"/>
<dbReference type="Proteomes" id="UP000191987">
    <property type="component" value="Unassembled WGS sequence"/>
</dbReference>
<evidence type="ECO:0000313" key="2">
    <source>
        <dbReference type="Proteomes" id="UP000191987"/>
    </source>
</evidence>
<gene>
    <name evidence="1" type="ORF">AGR7C_Lc10015</name>
</gene>
<sequence>MYMNSKCAEQAAYTEFLAELSPFLDPHTVRDAAIFDYGQWELPFEAVLIAIMDKPRNQVRFDFTRAAVLAEAANIVIEGVLDPATWQKFVSWNEKR</sequence>
<dbReference type="RefSeq" id="WP_080818877.1">
    <property type="nucleotide sequence ID" value="NZ_LT009749.1"/>
</dbReference>
<evidence type="ECO:0000313" key="1">
    <source>
        <dbReference type="EMBL" id="CUX39318.1"/>
    </source>
</evidence>
<name>A0A1S7QMS2_9HYPH</name>
<reference evidence="1 2" key="1">
    <citation type="submission" date="2016-01" db="EMBL/GenBank/DDBJ databases">
        <authorList>
            <person name="Oliw E.H."/>
        </authorList>
    </citation>
    <scope>NUCLEOTIDE SEQUENCE [LARGE SCALE GENOMIC DNA]</scope>
    <source>
        <strain evidence="1 2">Zutra 3-1</strain>
    </source>
</reference>
<dbReference type="EMBL" id="FBWG01000027">
    <property type="protein sequence ID" value="CUX39318.1"/>
    <property type="molecule type" value="Genomic_DNA"/>
</dbReference>
<dbReference type="AlphaFoldDB" id="A0A1S7QMS2"/>
<organism evidence="1 2">
    <name type="scientific">Agrobacterium deltaense Zutra 3/1</name>
    <dbReference type="NCBI Taxonomy" id="1183427"/>
    <lineage>
        <taxon>Bacteria</taxon>
        <taxon>Pseudomonadati</taxon>
        <taxon>Pseudomonadota</taxon>
        <taxon>Alphaproteobacteria</taxon>
        <taxon>Hyphomicrobiales</taxon>
        <taxon>Rhizobiaceae</taxon>
        <taxon>Rhizobium/Agrobacterium group</taxon>
        <taxon>Agrobacterium</taxon>
    </lineage>
</organism>
<protein>
    <submittedName>
        <fullName evidence="1">Uncharacterized protein</fullName>
    </submittedName>
</protein>
<accession>A0A1S7QMS2</accession>